<comment type="caution">
    <text evidence="2">The sequence shown here is derived from an EMBL/GenBank/DDBJ whole genome shotgun (WGS) entry which is preliminary data.</text>
</comment>
<keyword evidence="3" id="KW-1185">Reference proteome</keyword>
<proteinExistence type="predicted"/>
<keyword evidence="1" id="KW-0472">Membrane</keyword>
<name>W4F0J9_9BACL</name>
<evidence type="ECO:0000313" key="2">
    <source>
        <dbReference type="EMBL" id="ETT86373.1"/>
    </source>
</evidence>
<dbReference type="EMBL" id="ASQA01000013">
    <property type="protein sequence ID" value="ETT86373.1"/>
    <property type="molecule type" value="Genomic_DNA"/>
</dbReference>
<sequence>MMPVTIIELTFIFVIISVIGLLALLLPKWWRRFTWGLACLILIITIGFYVSRPFIVQHQTEKAIENLNIYLKVKYVGESWEITDTDAYRIKPDAYLHVRFDNERFVTYKYQITKNQIKQTGS</sequence>
<accession>W4F0J9</accession>
<evidence type="ECO:0000256" key="1">
    <source>
        <dbReference type="SAM" id="Phobius"/>
    </source>
</evidence>
<protein>
    <submittedName>
        <fullName evidence="2">Uncharacterized protein</fullName>
    </submittedName>
</protein>
<reference evidence="2 3" key="1">
    <citation type="journal article" date="2014" name="BMC Genomics">
        <title>Genomic comparison of sporeforming bacilli isolated from milk.</title>
        <authorList>
            <person name="Moreno Switt A.I."/>
            <person name="Andrus A.D."/>
            <person name="Ranieri M.L."/>
            <person name="Orsi R.H."/>
            <person name="Ivy R."/>
            <person name="den Bakker H.C."/>
            <person name="Martin N.H."/>
            <person name="Wiedmann M."/>
            <person name="Boor K.J."/>
        </authorList>
    </citation>
    <scope>NUCLEOTIDE SEQUENCE [LARGE SCALE GENOMIC DNA]</scope>
    <source>
        <strain evidence="2 3">FSL R5-213</strain>
    </source>
</reference>
<evidence type="ECO:0000313" key="3">
    <source>
        <dbReference type="Proteomes" id="UP000019062"/>
    </source>
</evidence>
<dbReference type="eggNOG" id="ENOG5033BN6">
    <property type="taxonomic scope" value="Bacteria"/>
</dbReference>
<keyword evidence="1" id="KW-0812">Transmembrane</keyword>
<dbReference type="Proteomes" id="UP000019062">
    <property type="component" value="Unassembled WGS sequence"/>
</dbReference>
<feature type="transmembrane region" description="Helical" evidence="1">
    <location>
        <begin position="33"/>
        <end position="50"/>
    </location>
</feature>
<dbReference type="AlphaFoldDB" id="W4F0J9"/>
<gene>
    <name evidence="2" type="ORF">C176_06662</name>
</gene>
<feature type="transmembrane region" description="Helical" evidence="1">
    <location>
        <begin position="6"/>
        <end position="26"/>
    </location>
</feature>
<dbReference type="RefSeq" id="WP_038181666.1">
    <property type="nucleotide sequence ID" value="NZ_ASQA01000013.1"/>
</dbReference>
<organism evidence="2 3">
    <name type="scientific">Viridibacillus arenosi FSL R5-213</name>
    <dbReference type="NCBI Taxonomy" id="1227360"/>
    <lineage>
        <taxon>Bacteria</taxon>
        <taxon>Bacillati</taxon>
        <taxon>Bacillota</taxon>
        <taxon>Bacilli</taxon>
        <taxon>Bacillales</taxon>
        <taxon>Caryophanaceae</taxon>
        <taxon>Viridibacillus</taxon>
    </lineage>
</organism>
<keyword evidence="1" id="KW-1133">Transmembrane helix</keyword>